<dbReference type="GO" id="GO:0005886">
    <property type="term" value="C:plasma membrane"/>
    <property type="evidence" value="ECO:0007669"/>
    <property type="project" value="TreeGrafter"/>
</dbReference>
<feature type="transmembrane region" description="Helical" evidence="1">
    <location>
        <begin position="119"/>
        <end position="138"/>
    </location>
</feature>
<evidence type="ECO:0000313" key="3">
    <source>
        <dbReference type="Proteomes" id="UP000580683"/>
    </source>
</evidence>
<evidence type="ECO:0000256" key="1">
    <source>
        <dbReference type="SAM" id="Phobius"/>
    </source>
</evidence>
<gene>
    <name evidence="2" type="ORF">HCJ63_12975</name>
</gene>
<accession>A0A842CQ76</accession>
<dbReference type="PANTHER" id="PTHR34989:SF1">
    <property type="entry name" value="PROTEIN HDED"/>
    <property type="match status" value="1"/>
</dbReference>
<feature type="transmembrane region" description="Helical" evidence="1">
    <location>
        <begin position="66"/>
        <end position="84"/>
    </location>
</feature>
<dbReference type="Pfam" id="PF03729">
    <property type="entry name" value="DUF308"/>
    <property type="match status" value="1"/>
</dbReference>
<dbReference type="EMBL" id="JAASWI010000006">
    <property type="protein sequence ID" value="MBC1979395.1"/>
    <property type="molecule type" value="Genomic_DNA"/>
</dbReference>
<keyword evidence="1" id="KW-1133">Transmembrane helix</keyword>
<dbReference type="PANTHER" id="PTHR34989">
    <property type="entry name" value="PROTEIN HDED"/>
    <property type="match status" value="1"/>
</dbReference>
<comment type="caution">
    <text evidence="2">The sequence shown here is derived from an EMBL/GenBank/DDBJ whole genome shotgun (WGS) entry which is preliminary data.</text>
</comment>
<dbReference type="RefSeq" id="WP_185506153.1">
    <property type="nucleotide sequence ID" value="NZ_JAARXE010000005.1"/>
</dbReference>
<feature type="transmembrane region" description="Helical" evidence="1">
    <location>
        <begin position="90"/>
        <end position="112"/>
    </location>
</feature>
<organism evidence="2 3">
    <name type="scientific">Listeria marthii</name>
    <dbReference type="NCBI Taxonomy" id="529731"/>
    <lineage>
        <taxon>Bacteria</taxon>
        <taxon>Bacillati</taxon>
        <taxon>Bacillota</taxon>
        <taxon>Bacilli</taxon>
        <taxon>Bacillales</taxon>
        <taxon>Listeriaceae</taxon>
        <taxon>Listeria</taxon>
    </lineage>
</organism>
<name>A0A842CQ76_9LIST</name>
<feature type="transmembrane region" description="Helical" evidence="1">
    <location>
        <begin position="144"/>
        <end position="169"/>
    </location>
</feature>
<reference evidence="2 3" key="1">
    <citation type="submission" date="2020-03" db="EMBL/GenBank/DDBJ databases">
        <title>Soil Listeria distribution.</title>
        <authorList>
            <person name="Liao J."/>
            <person name="Wiedmann M."/>
        </authorList>
    </citation>
    <scope>NUCLEOTIDE SEQUENCE [LARGE SCALE GENOMIC DNA]</scope>
    <source>
        <strain evidence="2 3">FSL L7-0504</strain>
    </source>
</reference>
<keyword evidence="1" id="KW-0472">Membrane</keyword>
<feature type="transmembrane region" description="Helical" evidence="1">
    <location>
        <begin position="7"/>
        <end position="25"/>
    </location>
</feature>
<evidence type="ECO:0000313" key="2">
    <source>
        <dbReference type="EMBL" id="MBC1979395.1"/>
    </source>
</evidence>
<dbReference type="InterPro" id="IPR052712">
    <property type="entry name" value="Acid_resist_chaperone_HdeD"/>
</dbReference>
<dbReference type="Proteomes" id="UP000580683">
    <property type="component" value="Unassembled WGS sequence"/>
</dbReference>
<dbReference type="AlphaFoldDB" id="A0A842CQ76"/>
<sequence length="177" mass="19734">MRKIYTYFVLILGVAMIGLGIYLMFNPSTSLQALTIFIGIILVLNGINEVISYFGERKYWSISKWIMLDGILSILVGGFAIFESNMAERIFIIIFAIWILASAILRILTAFAVKGFPGWTLLLIMGIIGLIIAVISLFTNTLVAIAIGIILGLFFVFQGITCLSLWWVIRKGESRSK</sequence>
<feature type="transmembrane region" description="Helical" evidence="1">
    <location>
        <begin position="31"/>
        <end position="54"/>
    </location>
</feature>
<proteinExistence type="predicted"/>
<protein>
    <submittedName>
        <fullName evidence="2">HdeD family acid-resistance protein</fullName>
    </submittedName>
</protein>
<dbReference type="InterPro" id="IPR005325">
    <property type="entry name" value="DUF308_memb"/>
</dbReference>
<keyword evidence="1" id="KW-0812">Transmembrane</keyword>